<evidence type="ECO:0000256" key="7">
    <source>
        <dbReference type="PIRSR" id="PIRSR604808-2"/>
    </source>
</evidence>
<dbReference type="SUPFAM" id="SSF57756">
    <property type="entry name" value="Retrovirus zinc finger-like domains"/>
    <property type="match status" value="1"/>
</dbReference>
<dbReference type="Proteomes" id="UP000762676">
    <property type="component" value="Unassembled WGS sequence"/>
</dbReference>
<dbReference type="GO" id="GO:0006284">
    <property type="term" value="P:base-excision repair"/>
    <property type="evidence" value="ECO:0007669"/>
    <property type="project" value="TreeGrafter"/>
</dbReference>
<gene>
    <name evidence="11" type="ORF">ElyMa_003054900</name>
</gene>
<dbReference type="InterPro" id="IPR001878">
    <property type="entry name" value="Znf_CCHC"/>
</dbReference>
<dbReference type="AlphaFoldDB" id="A0AAV4IEH3"/>
<dbReference type="Gene3D" id="4.10.60.10">
    <property type="entry name" value="Zinc finger, CCHC-type"/>
    <property type="match status" value="1"/>
</dbReference>
<evidence type="ECO:0000313" key="11">
    <source>
        <dbReference type="EMBL" id="GFS10171.1"/>
    </source>
</evidence>
<dbReference type="PANTHER" id="PTHR22748:SF4">
    <property type="entry name" value="DNA-(APURINIC OR APYRIMIDINIC SITE) ENDONUCLEASE 2"/>
    <property type="match status" value="1"/>
</dbReference>
<dbReference type="GO" id="GO:0003676">
    <property type="term" value="F:nucleic acid binding"/>
    <property type="evidence" value="ECO:0007669"/>
    <property type="project" value="InterPro"/>
</dbReference>
<keyword evidence="5" id="KW-0378">Hydrolase</keyword>
<feature type="domain" description="CCHC-type" evidence="10">
    <location>
        <begin position="51"/>
        <end position="67"/>
    </location>
</feature>
<accession>A0AAV4IEH3</accession>
<dbReference type="InterPro" id="IPR005135">
    <property type="entry name" value="Endo/exonuclease/phosphatase"/>
</dbReference>
<dbReference type="InterPro" id="IPR004808">
    <property type="entry name" value="AP_endonuc_1"/>
</dbReference>
<feature type="binding site" evidence="7">
    <location>
        <position position="164"/>
    </location>
    <ligand>
        <name>Mg(2+)</name>
        <dbReference type="ChEBI" id="CHEBI:18420"/>
        <label>1</label>
    </ligand>
</feature>
<keyword evidence="6 7" id="KW-0460">Magnesium</keyword>
<keyword evidence="12" id="KW-1185">Reference proteome</keyword>
<evidence type="ECO:0000256" key="9">
    <source>
        <dbReference type="SAM" id="MobiDB-lite"/>
    </source>
</evidence>
<evidence type="ECO:0000256" key="6">
    <source>
        <dbReference type="ARBA" id="ARBA00022842"/>
    </source>
</evidence>
<dbReference type="EC" id="3.1.11.2" evidence="3"/>
<dbReference type="GO" id="GO:0003906">
    <property type="term" value="F:DNA-(apurinic or apyrimidinic site) endonuclease activity"/>
    <property type="evidence" value="ECO:0007669"/>
    <property type="project" value="TreeGrafter"/>
</dbReference>
<dbReference type="InterPro" id="IPR036875">
    <property type="entry name" value="Znf_CCHC_sf"/>
</dbReference>
<dbReference type="Gene3D" id="3.60.10.10">
    <property type="entry name" value="Endonuclease/exonuclease/phosphatase"/>
    <property type="match status" value="1"/>
</dbReference>
<keyword evidence="11" id="KW-0695">RNA-directed DNA polymerase</keyword>
<dbReference type="GO" id="GO:0008270">
    <property type="term" value="F:zinc ion binding"/>
    <property type="evidence" value="ECO:0007669"/>
    <property type="project" value="InterPro"/>
</dbReference>
<comment type="catalytic activity">
    <reaction evidence="1">
        <text>Exonucleolytic cleavage in the 3'- to 5'-direction to yield nucleoside 5'-phosphates.</text>
        <dbReference type="EC" id="3.1.11.2"/>
    </reaction>
</comment>
<keyword evidence="11" id="KW-0808">Transferase</keyword>
<keyword evidence="4 7" id="KW-0479">Metal-binding</keyword>
<sequence>MEKVRDRSGNLTDWVTGRRIVWIEMPSTPLPFTTQMGPFKASLYYREQKNVCRRCLRQGHKTEECKNEEVCMKCGKPGHRKSDGKCEESSLTENLDHLDNEPGRDEREDMYTKNKNNGEMEEGEMANKLNILTLNVQGLRDDKKRKTMLRLFKKEKIHVTALQETYITKEKFKTLEKEWGGVIHFAEGTKRSKGLITLFDKSLEAEKVQQVYHSDRIIISSLDHEEGTFYIVNVYSPNKDQEKMQFMNQLETTIKEKVRKNGLINLICMGDFNTVMDNEMDIVTGNTHPRDTVDKLNNLTNQLQLTDVWRVNNPKQKEYTWKYTSCR</sequence>
<organism evidence="11 12">
    <name type="scientific">Elysia marginata</name>
    <dbReference type="NCBI Taxonomy" id="1093978"/>
    <lineage>
        <taxon>Eukaryota</taxon>
        <taxon>Metazoa</taxon>
        <taxon>Spiralia</taxon>
        <taxon>Lophotrochozoa</taxon>
        <taxon>Mollusca</taxon>
        <taxon>Gastropoda</taxon>
        <taxon>Heterobranchia</taxon>
        <taxon>Euthyneura</taxon>
        <taxon>Panpulmonata</taxon>
        <taxon>Sacoglossa</taxon>
        <taxon>Placobranchoidea</taxon>
        <taxon>Plakobranchidae</taxon>
        <taxon>Elysia</taxon>
    </lineage>
</organism>
<evidence type="ECO:0000256" key="4">
    <source>
        <dbReference type="ARBA" id="ARBA00022723"/>
    </source>
</evidence>
<keyword evidence="7" id="KW-0464">Manganese</keyword>
<evidence type="ECO:0000256" key="5">
    <source>
        <dbReference type="ARBA" id="ARBA00022801"/>
    </source>
</evidence>
<evidence type="ECO:0000313" key="12">
    <source>
        <dbReference type="Proteomes" id="UP000762676"/>
    </source>
</evidence>
<dbReference type="GO" id="GO:0003964">
    <property type="term" value="F:RNA-directed DNA polymerase activity"/>
    <property type="evidence" value="ECO:0007669"/>
    <property type="project" value="UniProtKB-KW"/>
</dbReference>
<feature type="domain" description="CCHC-type" evidence="10">
    <location>
        <begin position="70"/>
        <end position="88"/>
    </location>
</feature>
<dbReference type="CDD" id="cd09076">
    <property type="entry name" value="L1-EN"/>
    <property type="match status" value="1"/>
</dbReference>
<feature type="site" description="Transition state stabilizer" evidence="8">
    <location>
        <position position="273"/>
    </location>
</feature>
<evidence type="ECO:0000256" key="3">
    <source>
        <dbReference type="ARBA" id="ARBA00012115"/>
    </source>
</evidence>
<comment type="cofactor">
    <cofactor evidence="7">
        <name>Mg(2+)</name>
        <dbReference type="ChEBI" id="CHEBI:18420"/>
    </cofactor>
    <cofactor evidence="7">
        <name>Mn(2+)</name>
        <dbReference type="ChEBI" id="CHEBI:29035"/>
    </cofactor>
    <text evidence="7">Probably binds two magnesium or manganese ions per subunit.</text>
</comment>
<comment type="similarity">
    <text evidence="2">Belongs to the DNA repair enzymes AP/ExoA family.</text>
</comment>
<evidence type="ECO:0000256" key="1">
    <source>
        <dbReference type="ARBA" id="ARBA00000493"/>
    </source>
</evidence>
<feature type="binding site" evidence="7">
    <location>
        <position position="271"/>
    </location>
    <ligand>
        <name>Mg(2+)</name>
        <dbReference type="ChEBI" id="CHEBI:18420"/>
        <label>1</label>
    </ligand>
</feature>
<feature type="binding site" evidence="7">
    <location>
        <position position="135"/>
    </location>
    <ligand>
        <name>Mg(2+)</name>
        <dbReference type="ChEBI" id="CHEBI:18420"/>
        <label>1</label>
    </ligand>
</feature>
<dbReference type="PANTHER" id="PTHR22748">
    <property type="entry name" value="AP ENDONUCLEASE"/>
    <property type="match status" value="1"/>
</dbReference>
<protein>
    <recommendedName>
        <fullName evidence="3">exodeoxyribonuclease III</fullName>
        <ecNumber evidence="3">3.1.11.2</ecNumber>
    </recommendedName>
</protein>
<comment type="caution">
    <text evidence="11">The sequence shown here is derived from an EMBL/GenBank/DDBJ whole genome shotgun (WGS) entry which is preliminary data.</text>
</comment>
<keyword evidence="11" id="KW-0548">Nucleotidyltransferase</keyword>
<feature type="compositionally biased region" description="Basic and acidic residues" evidence="9">
    <location>
        <begin position="80"/>
        <end position="110"/>
    </location>
</feature>
<dbReference type="GO" id="GO:0005634">
    <property type="term" value="C:nucleus"/>
    <property type="evidence" value="ECO:0007669"/>
    <property type="project" value="TreeGrafter"/>
</dbReference>
<feature type="region of interest" description="Disordered" evidence="9">
    <location>
        <begin position="76"/>
        <end position="110"/>
    </location>
</feature>
<proteinExistence type="inferred from homology"/>
<name>A0AAV4IEH3_9GAST</name>
<dbReference type="EMBL" id="BMAT01006321">
    <property type="protein sequence ID" value="GFS10171.1"/>
    <property type="molecule type" value="Genomic_DNA"/>
</dbReference>
<dbReference type="GO" id="GO:0008081">
    <property type="term" value="F:phosphoric diester hydrolase activity"/>
    <property type="evidence" value="ECO:0007669"/>
    <property type="project" value="TreeGrafter"/>
</dbReference>
<reference evidence="11 12" key="1">
    <citation type="journal article" date="2021" name="Elife">
        <title>Chloroplast acquisition without the gene transfer in kleptoplastic sea slugs, Plakobranchus ocellatus.</title>
        <authorList>
            <person name="Maeda T."/>
            <person name="Takahashi S."/>
            <person name="Yoshida T."/>
            <person name="Shimamura S."/>
            <person name="Takaki Y."/>
            <person name="Nagai Y."/>
            <person name="Toyoda A."/>
            <person name="Suzuki Y."/>
            <person name="Arimoto A."/>
            <person name="Ishii H."/>
            <person name="Satoh N."/>
            <person name="Nishiyama T."/>
            <person name="Hasebe M."/>
            <person name="Maruyama T."/>
            <person name="Minagawa J."/>
            <person name="Obokata J."/>
            <person name="Shigenobu S."/>
        </authorList>
    </citation>
    <scope>NUCLEOTIDE SEQUENCE [LARGE SCALE GENOMIC DNA]</scope>
</reference>
<evidence type="ECO:0000256" key="8">
    <source>
        <dbReference type="PIRSR" id="PIRSR604808-3"/>
    </source>
</evidence>
<dbReference type="InterPro" id="IPR036691">
    <property type="entry name" value="Endo/exonu/phosph_ase_sf"/>
</dbReference>
<dbReference type="Pfam" id="PF03372">
    <property type="entry name" value="Exo_endo_phos"/>
    <property type="match status" value="1"/>
</dbReference>
<feature type="binding site" evidence="7">
    <location>
        <position position="273"/>
    </location>
    <ligand>
        <name>Mg(2+)</name>
        <dbReference type="ChEBI" id="CHEBI:18420"/>
        <label>1</label>
    </ligand>
</feature>
<dbReference type="GO" id="GO:0008311">
    <property type="term" value="F:double-stranded DNA 3'-5' DNA exonuclease activity"/>
    <property type="evidence" value="ECO:0007669"/>
    <property type="project" value="UniProtKB-EC"/>
</dbReference>
<evidence type="ECO:0000259" key="10">
    <source>
        <dbReference type="SMART" id="SM00343"/>
    </source>
</evidence>
<dbReference type="SUPFAM" id="SSF56219">
    <property type="entry name" value="DNase I-like"/>
    <property type="match status" value="1"/>
</dbReference>
<evidence type="ECO:0000256" key="2">
    <source>
        <dbReference type="ARBA" id="ARBA00007092"/>
    </source>
</evidence>
<dbReference type="SMART" id="SM00343">
    <property type="entry name" value="ZnF_C2HC"/>
    <property type="match status" value="2"/>
</dbReference>